<dbReference type="GO" id="GO:0071949">
    <property type="term" value="F:FAD binding"/>
    <property type="evidence" value="ECO:0007669"/>
    <property type="project" value="InterPro"/>
</dbReference>
<dbReference type="SUPFAM" id="SSF56176">
    <property type="entry name" value="FAD-binding/transporter-associated domain-like"/>
    <property type="match status" value="1"/>
</dbReference>
<dbReference type="InterPro" id="IPR006094">
    <property type="entry name" value="Oxid_FAD_bind_N"/>
</dbReference>
<dbReference type="InterPro" id="IPR016166">
    <property type="entry name" value="FAD-bd_PCMH"/>
</dbReference>
<dbReference type="InterPro" id="IPR016169">
    <property type="entry name" value="FAD-bd_PCMH_sub2"/>
</dbReference>
<gene>
    <name evidence="8" type="ORF">BGAL_0147g00220</name>
</gene>
<dbReference type="OrthoDB" id="415825at2759"/>
<comment type="cofactor">
    <cofactor evidence="1">
        <name>FAD</name>
        <dbReference type="ChEBI" id="CHEBI:57692"/>
    </cofactor>
</comment>
<keyword evidence="5" id="KW-0560">Oxidoreductase</keyword>
<keyword evidence="3" id="KW-0285">Flavoprotein</keyword>
<dbReference type="Gene3D" id="3.30.465.10">
    <property type="match status" value="1"/>
</dbReference>
<feature type="compositionally biased region" description="Low complexity" evidence="6">
    <location>
        <begin position="1"/>
        <end position="17"/>
    </location>
</feature>
<evidence type="ECO:0000256" key="1">
    <source>
        <dbReference type="ARBA" id="ARBA00001974"/>
    </source>
</evidence>
<protein>
    <recommendedName>
        <fullName evidence="7">FAD-binding PCMH-type domain-containing protein</fullName>
    </recommendedName>
</protein>
<dbReference type="PANTHER" id="PTHR42973:SF39">
    <property type="entry name" value="FAD-BINDING PCMH-TYPE DOMAIN-CONTAINING PROTEIN"/>
    <property type="match status" value="1"/>
</dbReference>
<feature type="domain" description="FAD-binding PCMH-type" evidence="7">
    <location>
        <begin position="60"/>
        <end position="229"/>
    </location>
</feature>
<evidence type="ECO:0000256" key="3">
    <source>
        <dbReference type="ARBA" id="ARBA00022630"/>
    </source>
</evidence>
<organism evidence="8 9">
    <name type="scientific">Botrytis galanthina</name>
    <dbReference type="NCBI Taxonomy" id="278940"/>
    <lineage>
        <taxon>Eukaryota</taxon>
        <taxon>Fungi</taxon>
        <taxon>Dikarya</taxon>
        <taxon>Ascomycota</taxon>
        <taxon>Pezizomycotina</taxon>
        <taxon>Leotiomycetes</taxon>
        <taxon>Helotiales</taxon>
        <taxon>Sclerotiniaceae</taxon>
        <taxon>Botrytis</taxon>
    </lineage>
</organism>
<dbReference type="Gene3D" id="3.40.462.20">
    <property type="match status" value="1"/>
</dbReference>
<sequence>MSPSTEDSTSESLSSLPTHPTHPSIKALQASLQGEIVFKPENEELTEEYKAAIDRYNKAFIKESSLIIFCHSENDIIASLSYIQKHNLDFTVAGGRHSYYGASSCDGVIIDLGKMRKVSIDKENMKITAQGGCRAADLETPLQAEGLSVVMGLASDTGIAGLTLGGGSGPLTGRYGLVIDNLLAARVVIANGIVLNCSKDENSDLFWGIRGGGPNFGIVVEFTYRVHKQVDFDYLYEESAGEIRGKANKVPSGPLVYGPEKTKALLDLVDTMQEVTEQTDGKLRIFLAITKIPSVPMSGIHPICIISYDGPEEEARKLTAPLWDLQPVMSAISMKPFANTTKPSGLVDEPPNHQNFSSTSVFMPHPFDVEIMEKLIQEFDDFHNKHGEALAPSRIIIEMRSYKVSGAIPASATALAAREKTVSVTMEAQYDSSQVSHTVMREEIKRMIGPVKEAVKKQGSGKFTNANLGSGTEKIQDMFGQNYARLREIKRKYGPDFIFNKWYPIPPAEQSYSLKL</sequence>
<dbReference type="AlphaFoldDB" id="A0A4S8R8D0"/>
<evidence type="ECO:0000313" key="9">
    <source>
        <dbReference type="Proteomes" id="UP000308671"/>
    </source>
</evidence>
<dbReference type="InterPro" id="IPR050416">
    <property type="entry name" value="FAD-linked_Oxidoreductase"/>
</dbReference>
<reference evidence="8 9" key="1">
    <citation type="submission" date="2017-12" db="EMBL/GenBank/DDBJ databases">
        <title>Comparative genomics of Botrytis spp.</title>
        <authorList>
            <person name="Valero-Jimenez C.A."/>
            <person name="Tapia P."/>
            <person name="Veloso J."/>
            <person name="Silva-Moreno E."/>
            <person name="Staats M."/>
            <person name="Valdes J.H."/>
            <person name="Van Kan J.A.L."/>
        </authorList>
    </citation>
    <scope>NUCLEOTIDE SEQUENCE [LARGE SCALE GENOMIC DNA]</scope>
    <source>
        <strain evidence="8 9">MUCL435</strain>
    </source>
</reference>
<dbReference type="PROSITE" id="PS51387">
    <property type="entry name" value="FAD_PCMH"/>
    <property type="match status" value="1"/>
</dbReference>
<comment type="similarity">
    <text evidence="2">Belongs to the oxygen-dependent FAD-linked oxidoreductase family.</text>
</comment>
<name>A0A4S8R8D0_9HELO</name>
<proteinExistence type="inferred from homology"/>
<dbReference type="InterPro" id="IPR012951">
    <property type="entry name" value="BBE"/>
</dbReference>
<keyword evidence="9" id="KW-1185">Reference proteome</keyword>
<comment type="caution">
    <text evidence="8">The sequence shown here is derived from an EMBL/GenBank/DDBJ whole genome shotgun (WGS) entry which is preliminary data.</text>
</comment>
<dbReference type="InterPro" id="IPR016167">
    <property type="entry name" value="FAD-bd_PCMH_sub1"/>
</dbReference>
<keyword evidence="4" id="KW-0274">FAD</keyword>
<dbReference type="GO" id="GO:0016491">
    <property type="term" value="F:oxidoreductase activity"/>
    <property type="evidence" value="ECO:0007669"/>
    <property type="project" value="UniProtKB-KW"/>
</dbReference>
<dbReference type="Gene3D" id="3.30.43.10">
    <property type="entry name" value="Uridine Diphospho-n-acetylenolpyruvylglucosamine Reductase, domain 2"/>
    <property type="match status" value="1"/>
</dbReference>
<feature type="region of interest" description="Disordered" evidence="6">
    <location>
        <begin position="1"/>
        <end position="22"/>
    </location>
</feature>
<evidence type="ECO:0000256" key="2">
    <source>
        <dbReference type="ARBA" id="ARBA00005466"/>
    </source>
</evidence>
<evidence type="ECO:0000256" key="6">
    <source>
        <dbReference type="SAM" id="MobiDB-lite"/>
    </source>
</evidence>
<dbReference type="Proteomes" id="UP000308671">
    <property type="component" value="Unassembled WGS sequence"/>
</dbReference>
<evidence type="ECO:0000256" key="5">
    <source>
        <dbReference type="ARBA" id="ARBA00023002"/>
    </source>
</evidence>
<dbReference type="PANTHER" id="PTHR42973">
    <property type="entry name" value="BINDING OXIDOREDUCTASE, PUTATIVE (AFU_ORTHOLOGUE AFUA_1G17690)-RELATED"/>
    <property type="match status" value="1"/>
</dbReference>
<dbReference type="Pfam" id="PF01565">
    <property type="entry name" value="FAD_binding_4"/>
    <property type="match status" value="1"/>
</dbReference>
<evidence type="ECO:0000259" key="7">
    <source>
        <dbReference type="PROSITE" id="PS51387"/>
    </source>
</evidence>
<dbReference type="InterPro" id="IPR036318">
    <property type="entry name" value="FAD-bd_PCMH-like_sf"/>
</dbReference>
<evidence type="ECO:0000313" key="8">
    <source>
        <dbReference type="EMBL" id="THV50519.1"/>
    </source>
</evidence>
<accession>A0A4S8R8D0</accession>
<dbReference type="Pfam" id="PF08031">
    <property type="entry name" value="BBE"/>
    <property type="match status" value="1"/>
</dbReference>
<dbReference type="EMBL" id="PQXL01000147">
    <property type="protein sequence ID" value="THV50519.1"/>
    <property type="molecule type" value="Genomic_DNA"/>
</dbReference>
<evidence type="ECO:0000256" key="4">
    <source>
        <dbReference type="ARBA" id="ARBA00022827"/>
    </source>
</evidence>